<dbReference type="PANTHER" id="PTHR43679">
    <property type="entry name" value="OCTANOYLTRANSFERASE LIPM-RELATED"/>
    <property type="match status" value="1"/>
</dbReference>
<dbReference type="PROSITE" id="PS51733">
    <property type="entry name" value="BPL_LPL_CATALYTIC"/>
    <property type="match status" value="1"/>
</dbReference>
<comment type="caution">
    <text evidence="2">The sequence shown here is derived from an EMBL/GenBank/DDBJ whole genome shotgun (WGS) entry which is preliminary data.</text>
</comment>
<name>A0ABV3Y261_9ACTN</name>
<gene>
    <name evidence="2" type="ORF">AB6A68_07320</name>
</gene>
<dbReference type="SUPFAM" id="SSF55681">
    <property type="entry name" value="Class II aaRS and biotin synthetases"/>
    <property type="match status" value="1"/>
</dbReference>
<dbReference type="RefSeq" id="WP_276945331.1">
    <property type="nucleotide sequence ID" value="NZ_DAHZQU010000174.1"/>
</dbReference>
<dbReference type="GO" id="GO:0016874">
    <property type="term" value="F:ligase activity"/>
    <property type="evidence" value="ECO:0007669"/>
    <property type="project" value="UniProtKB-KW"/>
</dbReference>
<evidence type="ECO:0000313" key="2">
    <source>
        <dbReference type="EMBL" id="MEX6429649.1"/>
    </source>
</evidence>
<evidence type="ECO:0000259" key="1">
    <source>
        <dbReference type="PROSITE" id="PS51733"/>
    </source>
</evidence>
<sequence>MKSSPPIRIIRAFDLSPLQSQAIYHAVAESFTKDAPDTICLVRPTKPYISIGYHQDAEHELDLEHLAQLGLPLIRRQVGGGAVYLDGNQIFLQWIFSPNSLPRSIESRYAIFIDPIVATYRDIGISAEMRPINDIQVAGRKIGGCGAARIGEAELLVSSFIFDIDLNIMASVLKVDSNKMRDKLFHNLKEYVTSITRELGSAPPQDFVIDSYLTHVQSLLQRDTYSDELSAAEMTRMAKAEEVLSSDQWTLDGGGRRVAGLKIQEGVVMHHATFKSPGGLIRWVLFLADDQIVDATLEGDFTIYPLDAPTRLADSLLGRQLNAKLRADWDKLFASVVEEAPGVSASDMLAPIETIAAARKA</sequence>
<dbReference type="EMBL" id="JBFSHR010000021">
    <property type="protein sequence ID" value="MEX6429649.1"/>
    <property type="molecule type" value="Genomic_DNA"/>
</dbReference>
<dbReference type="CDD" id="cd16443">
    <property type="entry name" value="LplA"/>
    <property type="match status" value="1"/>
</dbReference>
<keyword evidence="2" id="KW-0436">Ligase</keyword>
<dbReference type="Proteomes" id="UP001560267">
    <property type="component" value="Unassembled WGS sequence"/>
</dbReference>
<dbReference type="InterPro" id="IPR004143">
    <property type="entry name" value="BPL_LPL_catalytic"/>
</dbReference>
<dbReference type="InterPro" id="IPR050664">
    <property type="entry name" value="Octanoyltrans_LipM/LipL"/>
</dbReference>
<keyword evidence="3" id="KW-1185">Reference proteome</keyword>
<accession>A0ABV3Y261</accession>
<dbReference type="InterPro" id="IPR045864">
    <property type="entry name" value="aa-tRNA-synth_II/BPL/LPL"/>
</dbReference>
<dbReference type="Gene3D" id="3.30.930.10">
    <property type="entry name" value="Bira Bifunctional Protein, Domain 2"/>
    <property type="match status" value="1"/>
</dbReference>
<dbReference type="PANTHER" id="PTHR43679:SF2">
    <property type="entry name" value="OCTANOYL-[GCVH]:PROTEIN N-OCTANOYLTRANSFERASE"/>
    <property type="match status" value="1"/>
</dbReference>
<dbReference type="Gene3D" id="3.30.390.50">
    <property type="entry name" value="CO dehydrogenase flavoprotein, C-terminal domain"/>
    <property type="match status" value="1"/>
</dbReference>
<reference evidence="2 3" key="1">
    <citation type="submission" date="2024-07" db="EMBL/GenBank/DDBJ databases">
        <title>Draft Genome Sequence of Ferrimicrobium acidiphilum Strain YE2023, Isolated from a Pulp of Bioleach Reactor.</title>
        <authorList>
            <person name="Elkina Y.A."/>
            <person name="Bulaeva A.G."/>
            <person name="Beletsky A.V."/>
            <person name="Mardanov A.V."/>
        </authorList>
    </citation>
    <scope>NUCLEOTIDE SEQUENCE [LARGE SCALE GENOMIC DNA]</scope>
    <source>
        <strain evidence="2 3">YE2023</strain>
    </source>
</reference>
<dbReference type="Pfam" id="PF21948">
    <property type="entry name" value="LplA-B_cat"/>
    <property type="match status" value="1"/>
</dbReference>
<organism evidence="2 3">
    <name type="scientific">Ferrimicrobium acidiphilum</name>
    <dbReference type="NCBI Taxonomy" id="121039"/>
    <lineage>
        <taxon>Bacteria</taxon>
        <taxon>Bacillati</taxon>
        <taxon>Actinomycetota</taxon>
        <taxon>Acidimicrobiia</taxon>
        <taxon>Acidimicrobiales</taxon>
        <taxon>Acidimicrobiaceae</taxon>
        <taxon>Ferrimicrobium</taxon>
    </lineage>
</organism>
<proteinExistence type="predicted"/>
<evidence type="ECO:0000313" key="3">
    <source>
        <dbReference type="Proteomes" id="UP001560267"/>
    </source>
</evidence>
<feature type="domain" description="BPL/LPL catalytic" evidence="1">
    <location>
        <begin position="33"/>
        <end position="224"/>
    </location>
</feature>
<protein>
    <submittedName>
        <fullName evidence="2">Biotin/lipoate A/B protein ligase family protein</fullName>
    </submittedName>
</protein>